<gene>
    <name evidence="12" type="ORF">MUK42_19552</name>
</gene>
<evidence type="ECO:0000256" key="4">
    <source>
        <dbReference type="ARBA" id="ARBA00022833"/>
    </source>
</evidence>
<dbReference type="GO" id="GO:0005634">
    <property type="term" value="C:nucleus"/>
    <property type="evidence" value="ECO:0007669"/>
    <property type="project" value="UniProtKB-SubCell"/>
</dbReference>
<dbReference type="EMBL" id="CP097507">
    <property type="protein sequence ID" value="URE02462.1"/>
    <property type="molecule type" value="Genomic_DNA"/>
</dbReference>
<dbReference type="AlphaFoldDB" id="A0A9E7FX36"/>
<evidence type="ECO:0000256" key="9">
    <source>
        <dbReference type="PROSITE-ProRule" id="PRU00470"/>
    </source>
</evidence>
<accession>A0A9E7FX36</accession>
<keyword evidence="3 9" id="KW-0863">Zinc-finger</keyword>
<feature type="region of interest" description="Disordered" evidence="10">
    <location>
        <begin position="47"/>
        <end position="85"/>
    </location>
</feature>
<dbReference type="OrthoDB" id="514967at2759"/>
<keyword evidence="4" id="KW-0862">Zinc</keyword>
<feature type="region of interest" description="Disordered" evidence="10">
    <location>
        <begin position="173"/>
        <end position="246"/>
    </location>
</feature>
<name>A0A9E7FX36_9LILI</name>
<keyword evidence="7" id="KW-0804">Transcription</keyword>
<dbReference type="Proteomes" id="UP001055439">
    <property type="component" value="Chromosome 5"/>
</dbReference>
<evidence type="ECO:0000256" key="6">
    <source>
        <dbReference type="ARBA" id="ARBA00023125"/>
    </source>
</evidence>
<feature type="compositionally biased region" description="Low complexity" evidence="10">
    <location>
        <begin position="197"/>
        <end position="218"/>
    </location>
</feature>
<reference evidence="12" key="1">
    <citation type="submission" date="2022-05" db="EMBL/GenBank/DDBJ databases">
        <title>The Musa troglodytarum L. genome provides insights into the mechanism of non-climacteric behaviour and enrichment of carotenoids.</title>
        <authorList>
            <person name="Wang J."/>
        </authorList>
    </citation>
    <scope>NUCLEOTIDE SEQUENCE</scope>
    <source>
        <tissue evidence="12">Leaf</tissue>
    </source>
</reference>
<evidence type="ECO:0000256" key="8">
    <source>
        <dbReference type="ARBA" id="ARBA00023242"/>
    </source>
</evidence>
<evidence type="ECO:0000256" key="5">
    <source>
        <dbReference type="ARBA" id="ARBA00023015"/>
    </source>
</evidence>
<keyword evidence="2" id="KW-0479">Metal-binding</keyword>
<dbReference type="InterPro" id="IPR044817">
    <property type="entry name" value="SBP-like"/>
</dbReference>
<sequence>MHHVEVLRSGIPVDNPHLWGICFSREAKVSSIFPFCPPLGLKIPPRRGRLASSRRRPEAGDLSSTSIDSGFKRSLEPGEIGRTTPRDATVSSCRFFATAEVWGYCEKGSSASWWDRPSDSWQNYNFRTFSASVCFGMDWTLKAPLHWDWETLTLFSKKDAEISKSAQQPDWKFAGGRGIHHANGNGSVNSSDAGAFSGSELGNGSSRSSISASIGSTSKDGSRTPEFNFDSVEQSPENLKKNKDLARVETGIMHRVVASDGPEKPLICLKLGKRTHLKDVSEGNNNKNPSSLSSTNLSTGLIKKSKVSQQHMQNSYCQVEGCNVDLTSAKDYHRKHKVCESHSKSPKVIVAGQECRFCQQCSRFHGLSEFDQKKRSCRRRLSDHNARRRKPHPETIPFTSSMFPASYYGGRQQTNLIFGQDPFGQVKNMVSSKWDDLGGFKLIPTKLSWVNSSKPGSVDAHLHLQYTDISKKVSTIGHEMDRLLAFRAMTDKVPNKGLGAPLDASCLDGASDLRRALSLLSAESWVPSDPEPVSDFQFMNARTLASHSATCPTNTTTRIHQQDELPLAKSYPVNLQSNGSQFPEYQLHKTSYETQFFGSTHIH</sequence>
<evidence type="ECO:0000256" key="1">
    <source>
        <dbReference type="ARBA" id="ARBA00004123"/>
    </source>
</evidence>
<keyword evidence="13" id="KW-1185">Reference proteome</keyword>
<dbReference type="PANTHER" id="PTHR31251">
    <property type="entry name" value="SQUAMOSA PROMOTER-BINDING-LIKE PROTEIN 4"/>
    <property type="match status" value="1"/>
</dbReference>
<dbReference type="Pfam" id="PF03110">
    <property type="entry name" value="SBP"/>
    <property type="match status" value="1"/>
</dbReference>
<dbReference type="InterPro" id="IPR004333">
    <property type="entry name" value="SBP_dom"/>
</dbReference>
<evidence type="ECO:0000259" key="11">
    <source>
        <dbReference type="PROSITE" id="PS51141"/>
    </source>
</evidence>
<dbReference type="InterPro" id="IPR036893">
    <property type="entry name" value="SBP_sf"/>
</dbReference>
<dbReference type="FunFam" id="4.10.1100.10:FF:000001">
    <property type="entry name" value="Squamosa promoter-binding-like protein 14"/>
    <property type="match status" value="1"/>
</dbReference>
<proteinExistence type="predicted"/>
<feature type="domain" description="SBP-type" evidence="11">
    <location>
        <begin position="314"/>
        <end position="391"/>
    </location>
</feature>
<keyword evidence="8" id="KW-0539">Nucleus</keyword>
<dbReference type="SUPFAM" id="SSF103612">
    <property type="entry name" value="SBT domain"/>
    <property type="match status" value="1"/>
</dbReference>
<evidence type="ECO:0000256" key="10">
    <source>
        <dbReference type="SAM" id="MobiDB-lite"/>
    </source>
</evidence>
<keyword evidence="5" id="KW-0805">Transcription regulation</keyword>
<dbReference type="Gene3D" id="4.10.1100.10">
    <property type="entry name" value="Transcription factor, SBP-box domain"/>
    <property type="match status" value="1"/>
</dbReference>
<evidence type="ECO:0000256" key="2">
    <source>
        <dbReference type="ARBA" id="ARBA00022723"/>
    </source>
</evidence>
<organism evidence="12 13">
    <name type="scientific">Musa troglodytarum</name>
    <name type="common">fe'i banana</name>
    <dbReference type="NCBI Taxonomy" id="320322"/>
    <lineage>
        <taxon>Eukaryota</taxon>
        <taxon>Viridiplantae</taxon>
        <taxon>Streptophyta</taxon>
        <taxon>Embryophyta</taxon>
        <taxon>Tracheophyta</taxon>
        <taxon>Spermatophyta</taxon>
        <taxon>Magnoliopsida</taxon>
        <taxon>Liliopsida</taxon>
        <taxon>Zingiberales</taxon>
        <taxon>Musaceae</taxon>
        <taxon>Musa</taxon>
    </lineage>
</organism>
<dbReference type="GO" id="GO:0003677">
    <property type="term" value="F:DNA binding"/>
    <property type="evidence" value="ECO:0007669"/>
    <property type="project" value="UniProtKB-KW"/>
</dbReference>
<evidence type="ECO:0000313" key="13">
    <source>
        <dbReference type="Proteomes" id="UP001055439"/>
    </source>
</evidence>
<dbReference type="PROSITE" id="PS51141">
    <property type="entry name" value="ZF_SBP"/>
    <property type="match status" value="1"/>
</dbReference>
<comment type="subcellular location">
    <subcellularLocation>
        <location evidence="1">Nucleus</location>
    </subcellularLocation>
</comment>
<evidence type="ECO:0000256" key="7">
    <source>
        <dbReference type="ARBA" id="ARBA00023163"/>
    </source>
</evidence>
<protein>
    <submittedName>
        <fullName evidence="12">Squamosa promoter-binding-like protein</fullName>
    </submittedName>
</protein>
<dbReference type="GO" id="GO:0008270">
    <property type="term" value="F:zinc ion binding"/>
    <property type="evidence" value="ECO:0007669"/>
    <property type="project" value="UniProtKB-KW"/>
</dbReference>
<evidence type="ECO:0000313" key="12">
    <source>
        <dbReference type="EMBL" id="URE02462.1"/>
    </source>
</evidence>
<keyword evidence="6" id="KW-0238">DNA-binding</keyword>
<evidence type="ECO:0000256" key="3">
    <source>
        <dbReference type="ARBA" id="ARBA00022771"/>
    </source>
</evidence>
<dbReference type="PANTHER" id="PTHR31251:SF74">
    <property type="entry name" value="SQUAMOSA PROMOTER-BINDING-LIKE PROTEIN 2"/>
    <property type="match status" value="1"/>
</dbReference>